<dbReference type="GO" id="GO:0071269">
    <property type="term" value="P:L-homocysteine biosynthetic process"/>
    <property type="evidence" value="ECO:0007669"/>
    <property type="project" value="TreeGrafter"/>
</dbReference>
<evidence type="ECO:0000256" key="6">
    <source>
        <dbReference type="ARBA" id="ARBA00071157"/>
    </source>
</evidence>
<dbReference type="InterPro" id="IPR015421">
    <property type="entry name" value="PyrdxlP-dep_Trfase_major"/>
</dbReference>
<evidence type="ECO:0000313" key="10">
    <source>
        <dbReference type="EMBL" id="OEG13115.1"/>
    </source>
</evidence>
<accession>A0A1E5GKJ3</accession>
<dbReference type="GO" id="GO:0004124">
    <property type="term" value="F:cysteine synthase activity"/>
    <property type="evidence" value="ECO:0007669"/>
    <property type="project" value="TreeGrafter"/>
</dbReference>
<dbReference type="GO" id="GO:0019346">
    <property type="term" value="P:transsulfuration"/>
    <property type="evidence" value="ECO:0007669"/>
    <property type="project" value="InterPro"/>
</dbReference>
<evidence type="ECO:0000256" key="9">
    <source>
        <dbReference type="SAM" id="MobiDB-lite"/>
    </source>
</evidence>
<feature type="modified residue" description="N6-(pyridoxal phosphate)lysine" evidence="7">
    <location>
        <position position="209"/>
    </location>
</feature>
<comment type="subunit">
    <text evidence="2">Homotetramer.</text>
</comment>
<dbReference type="GO" id="GO:0003961">
    <property type="term" value="F:O-acetylhomoserine aminocarboxypropyltransferase activity"/>
    <property type="evidence" value="ECO:0007669"/>
    <property type="project" value="TreeGrafter"/>
</dbReference>
<evidence type="ECO:0000256" key="3">
    <source>
        <dbReference type="ARBA" id="ARBA00022679"/>
    </source>
</evidence>
<dbReference type="PATRIC" id="fig|332950.4.peg.2254"/>
<dbReference type="Gene3D" id="3.90.1150.10">
    <property type="entry name" value="Aspartate Aminotransferase, domain 1"/>
    <property type="match status" value="1"/>
</dbReference>
<dbReference type="InterPro" id="IPR015422">
    <property type="entry name" value="PyrdxlP-dep_Trfase_small"/>
</dbReference>
<dbReference type="InterPro" id="IPR015424">
    <property type="entry name" value="PyrdxlP-dep_Trfase"/>
</dbReference>
<evidence type="ECO:0000256" key="5">
    <source>
        <dbReference type="ARBA" id="ARBA00060995"/>
    </source>
</evidence>
<feature type="region of interest" description="Disordered" evidence="9">
    <location>
        <begin position="1"/>
        <end position="24"/>
    </location>
</feature>
<keyword evidence="11" id="KW-1185">Reference proteome</keyword>
<dbReference type="EMBL" id="MIJY01000023">
    <property type="protein sequence ID" value="OEG13115.1"/>
    <property type="molecule type" value="Genomic_DNA"/>
</dbReference>
<dbReference type="CDD" id="cd00614">
    <property type="entry name" value="CGS_like"/>
    <property type="match status" value="1"/>
</dbReference>
<dbReference type="SUPFAM" id="SSF53383">
    <property type="entry name" value="PLP-dependent transferases"/>
    <property type="match status" value="1"/>
</dbReference>
<dbReference type="PROSITE" id="PS00868">
    <property type="entry name" value="CYS_MET_METAB_PP"/>
    <property type="match status" value="1"/>
</dbReference>
<evidence type="ECO:0000256" key="8">
    <source>
        <dbReference type="RuleBase" id="RU362118"/>
    </source>
</evidence>
<comment type="similarity">
    <text evidence="5">Belongs to the trans-sulfuration enzymes family. MetZ subfamily.</text>
</comment>
<dbReference type="PIRSF" id="PIRSF001434">
    <property type="entry name" value="CGS"/>
    <property type="match status" value="1"/>
</dbReference>
<dbReference type="Gene3D" id="3.40.640.10">
    <property type="entry name" value="Type I PLP-dependent aspartate aminotransferase-like (Major domain)"/>
    <property type="match status" value="1"/>
</dbReference>
<comment type="caution">
    <text evidence="10">The sequence shown here is derived from an EMBL/GenBank/DDBJ whole genome shotgun (WGS) entry which is preliminary data.</text>
</comment>
<dbReference type="NCBIfam" id="TIGR01326">
    <property type="entry name" value="OAH_OAS_sulfhy"/>
    <property type="match status" value="1"/>
</dbReference>
<comment type="cofactor">
    <cofactor evidence="1 8">
        <name>pyridoxal 5'-phosphate</name>
        <dbReference type="ChEBI" id="CHEBI:597326"/>
    </cofactor>
</comment>
<reference evidence="11" key="1">
    <citation type="submission" date="2016-09" db="EMBL/GenBank/DDBJ databases">
        <authorList>
            <person name="Gulvik C.A."/>
        </authorList>
    </citation>
    <scope>NUCLEOTIDE SEQUENCE [LARGE SCALE GENOMIC DNA]</scope>
    <source>
        <strain evidence="11">LMG 8895</strain>
    </source>
</reference>
<evidence type="ECO:0000256" key="7">
    <source>
        <dbReference type="PIRSR" id="PIRSR001434-2"/>
    </source>
</evidence>
<dbReference type="GO" id="GO:0030170">
    <property type="term" value="F:pyridoxal phosphate binding"/>
    <property type="evidence" value="ECO:0007669"/>
    <property type="project" value="InterPro"/>
</dbReference>
<evidence type="ECO:0000256" key="1">
    <source>
        <dbReference type="ARBA" id="ARBA00001933"/>
    </source>
</evidence>
<dbReference type="PANTHER" id="PTHR43797">
    <property type="entry name" value="HOMOCYSTEINE/CYSTEINE SYNTHASE"/>
    <property type="match status" value="1"/>
</dbReference>
<evidence type="ECO:0000256" key="2">
    <source>
        <dbReference type="ARBA" id="ARBA00011881"/>
    </source>
</evidence>
<dbReference type="AlphaFoldDB" id="A0A1E5GKJ3"/>
<organism evidence="10 11">
    <name type="scientific">Enterococcus termitis</name>
    <dbReference type="NCBI Taxonomy" id="332950"/>
    <lineage>
        <taxon>Bacteria</taxon>
        <taxon>Bacillati</taxon>
        <taxon>Bacillota</taxon>
        <taxon>Bacilli</taxon>
        <taxon>Lactobacillales</taxon>
        <taxon>Enterococcaceae</taxon>
        <taxon>Enterococcus</taxon>
    </lineage>
</organism>
<sequence length="426" mass="45815">MTTSNHHFETIQIHGGHTPDKETNSRAVPIYQTTSYTFDDTQDAAEKFALSKAGNIYTRITNPTTAVLEDRLNELEGGVGAVAVASGTAAITYAIQNLASSGDHIVSASTLYGGTFNLFAHTLPEFGITTTFVDPDRLANFEEAIKENTKALFVETIGNPSTNIADIEAIAELAHKHQLPLIVDNTFATAYLTRPIDFGADIVVYSATKFIGGHGVALGGVVIDAGKFDWTNGKFPKLVEPDPSYHGLSYTKDVGAAAYITRLRVSLLRDTGAAISPFNSFLLILGLETLSLRLERHVANAQKVAEFLKNHPKVAWVNYPGLAENQYHELAEKYLPKGAGSIFTFGVKGGAEAGKNLINQVQLFSLLANVGDAKSLIIHPASTTHSQLSEEELQVSGTSPELIRLSIGIEHIDDILADLEQALAAI</sequence>
<dbReference type="FunFam" id="3.40.640.10:FF:000035">
    <property type="entry name" value="O-succinylhomoserine sulfhydrylase"/>
    <property type="match status" value="1"/>
</dbReference>
<keyword evidence="3 10" id="KW-0808">Transferase</keyword>
<dbReference type="FunFam" id="3.90.1150.10:FF:000033">
    <property type="entry name" value="Cystathionine gamma-synthase"/>
    <property type="match status" value="1"/>
</dbReference>
<evidence type="ECO:0000313" key="11">
    <source>
        <dbReference type="Proteomes" id="UP000095094"/>
    </source>
</evidence>
<proteinExistence type="inferred from homology"/>
<name>A0A1E5GKJ3_9ENTE</name>
<dbReference type="GO" id="GO:0006535">
    <property type="term" value="P:cysteine biosynthetic process from serine"/>
    <property type="evidence" value="ECO:0007669"/>
    <property type="project" value="TreeGrafter"/>
</dbReference>
<dbReference type="InterPro" id="IPR006235">
    <property type="entry name" value="OAc-hSer/O-AcSer_sulfhydrylase"/>
</dbReference>
<dbReference type="GO" id="GO:0005737">
    <property type="term" value="C:cytoplasm"/>
    <property type="evidence" value="ECO:0007669"/>
    <property type="project" value="TreeGrafter"/>
</dbReference>
<dbReference type="InterPro" id="IPR000277">
    <property type="entry name" value="Cys/Met-Metab_PyrdxlP-dep_enz"/>
</dbReference>
<protein>
    <recommendedName>
        <fullName evidence="6">O-succinylhomoserine sulfhydrylase</fullName>
    </recommendedName>
</protein>
<dbReference type="InterPro" id="IPR054542">
    <property type="entry name" value="Cys_met_metab_PP"/>
</dbReference>
<dbReference type="Proteomes" id="UP000095094">
    <property type="component" value="Unassembled WGS sequence"/>
</dbReference>
<gene>
    <name evidence="10" type="ORF">BCR25_06390</name>
</gene>
<keyword evidence="4 7" id="KW-0663">Pyridoxal phosphate</keyword>
<dbReference type="Pfam" id="PF01053">
    <property type="entry name" value="Cys_Met_Meta_PP"/>
    <property type="match status" value="1"/>
</dbReference>
<dbReference type="PANTHER" id="PTHR43797:SF2">
    <property type="entry name" value="HOMOCYSTEINE_CYSTEINE SYNTHASE"/>
    <property type="match status" value="1"/>
</dbReference>
<evidence type="ECO:0000256" key="4">
    <source>
        <dbReference type="ARBA" id="ARBA00022898"/>
    </source>
</evidence>
<dbReference type="OrthoDB" id="9803887at2"/>
<dbReference type="RefSeq" id="WP_069663813.1">
    <property type="nucleotide sequence ID" value="NZ_JBHUJJ010000001.1"/>
</dbReference>